<dbReference type="EMBL" id="JAVYJV010000057">
    <property type="protein sequence ID" value="KAK4337068.1"/>
    <property type="molecule type" value="Genomic_DNA"/>
</dbReference>
<proteinExistence type="predicted"/>
<dbReference type="Proteomes" id="UP001291623">
    <property type="component" value="Unassembled WGS sequence"/>
</dbReference>
<comment type="caution">
    <text evidence="2">The sequence shown here is derived from an EMBL/GenBank/DDBJ whole genome shotgun (WGS) entry which is preliminary data.</text>
</comment>
<keyword evidence="3" id="KW-1185">Reference proteome</keyword>
<feature type="compositionally biased region" description="Low complexity" evidence="1">
    <location>
        <begin position="95"/>
        <end position="124"/>
    </location>
</feature>
<accession>A0AAE1QQX5</accession>
<feature type="region of interest" description="Disordered" evidence="1">
    <location>
        <begin position="95"/>
        <end position="132"/>
    </location>
</feature>
<dbReference type="AlphaFoldDB" id="A0AAE1QQX5"/>
<evidence type="ECO:0000256" key="1">
    <source>
        <dbReference type="SAM" id="MobiDB-lite"/>
    </source>
</evidence>
<protein>
    <submittedName>
        <fullName evidence="2">Uncharacterized protein</fullName>
    </submittedName>
</protein>
<gene>
    <name evidence="2" type="ORF">RND71_043698</name>
</gene>
<reference evidence="2" key="1">
    <citation type="submission" date="2023-12" db="EMBL/GenBank/DDBJ databases">
        <title>Genome assembly of Anisodus tanguticus.</title>
        <authorList>
            <person name="Wang Y.-J."/>
        </authorList>
    </citation>
    <scope>NUCLEOTIDE SEQUENCE</scope>
    <source>
        <strain evidence="2">KB-2021</strain>
        <tissue evidence="2">Leaf</tissue>
    </source>
</reference>
<dbReference type="Gene3D" id="1.20.58.1480">
    <property type="match status" value="1"/>
</dbReference>
<sequence length="282" mass="32014">MGKVVILPEIELTNLLYKDIGLSSRGCTYNDKLLSACTRFPKFVYEQYDPEVLMDKIKTHLNRWASFTKTGKKNSESEASNIIEDRVVEETIGTNQPFTNSTSSSQNPSSQQTSSSQTNTSNPSETQAVSLNTTRTVVTRIIPVNDSESEEELEGNQEEYGFKAYAPSNPLEFSYWVTANLPLQDYQRFLFLTGYNGSKGPAKGKSELRNEKNFKLWETPGFSQTFFNIQETNVSRRSSHSLYHFDNTVYHITHSMEQDDYPYLFSNLSMARNGFAEMGIIA</sequence>
<evidence type="ECO:0000313" key="2">
    <source>
        <dbReference type="EMBL" id="KAK4337068.1"/>
    </source>
</evidence>
<organism evidence="2 3">
    <name type="scientific">Anisodus tanguticus</name>
    <dbReference type="NCBI Taxonomy" id="243964"/>
    <lineage>
        <taxon>Eukaryota</taxon>
        <taxon>Viridiplantae</taxon>
        <taxon>Streptophyta</taxon>
        <taxon>Embryophyta</taxon>
        <taxon>Tracheophyta</taxon>
        <taxon>Spermatophyta</taxon>
        <taxon>Magnoliopsida</taxon>
        <taxon>eudicotyledons</taxon>
        <taxon>Gunneridae</taxon>
        <taxon>Pentapetalae</taxon>
        <taxon>asterids</taxon>
        <taxon>lamiids</taxon>
        <taxon>Solanales</taxon>
        <taxon>Solanaceae</taxon>
        <taxon>Solanoideae</taxon>
        <taxon>Hyoscyameae</taxon>
        <taxon>Anisodus</taxon>
    </lineage>
</organism>
<name>A0AAE1QQX5_9SOLA</name>
<evidence type="ECO:0000313" key="3">
    <source>
        <dbReference type="Proteomes" id="UP001291623"/>
    </source>
</evidence>